<gene>
    <name evidence="2" type="ORF">TNCV_2177831</name>
</gene>
<feature type="region of interest" description="Disordered" evidence="1">
    <location>
        <begin position="1"/>
        <end position="35"/>
    </location>
</feature>
<evidence type="ECO:0000313" key="3">
    <source>
        <dbReference type="Proteomes" id="UP000887159"/>
    </source>
</evidence>
<dbReference type="Proteomes" id="UP000887159">
    <property type="component" value="Unassembled WGS sequence"/>
</dbReference>
<reference evidence="2" key="1">
    <citation type="submission" date="2020-08" db="EMBL/GenBank/DDBJ databases">
        <title>Multicomponent nature underlies the extraordinary mechanical properties of spider dragline silk.</title>
        <authorList>
            <person name="Kono N."/>
            <person name="Nakamura H."/>
            <person name="Mori M."/>
            <person name="Yoshida Y."/>
            <person name="Ohtoshi R."/>
            <person name="Malay A.D."/>
            <person name="Moran D.A.P."/>
            <person name="Tomita M."/>
            <person name="Numata K."/>
            <person name="Arakawa K."/>
        </authorList>
    </citation>
    <scope>NUCLEOTIDE SEQUENCE</scope>
</reference>
<dbReference type="EMBL" id="BMAU01021361">
    <property type="protein sequence ID" value="GFY22522.1"/>
    <property type="molecule type" value="Genomic_DNA"/>
</dbReference>
<keyword evidence="3" id="KW-1185">Reference proteome</keyword>
<feature type="compositionally biased region" description="Basic and acidic residues" evidence="1">
    <location>
        <begin position="1"/>
        <end position="10"/>
    </location>
</feature>
<feature type="compositionally biased region" description="Basic residues" evidence="1">
    <location>
        <begin position="11"/>
        <end position="20"/>
    </location>
</feature>
<organism evidence="2 3">
    <name type="scientific">Trichonephila clavipes</name>
    <name type="common">Golden silk orbweaver</name>
    <name type="synonym">Nephila clavipes</name>
    <dbReference type="NCBI Taxonomy" id="2585209"/>
    <lineage>
        <taxon>Eukaryota</taxon>
        <taxon>Metazoa</taxon>
        <taxon>Ecdysozoa</taxon>
        <taxon>Arthropoda</taxon>
        <taxon>Chelicerata</taxon>
        <taxon>Arachnida</taxon>
        <taxon>Araneae</taxon>
        <taxon>Araneomorphae</taxon>
        <taxon>Entelegynae</taxon>
        <taxon>Araneoidea</taxon>
        <taxon>Nephilidae</taxon>
        <taxon>Trichonephila</taxon>
    </lineage>
</organism>
<comment type="caution">
    <text evidence="2">The sequence shown here is derived from an EMBL/GenBank/DDBJ whole genome shotgun (WGS) entry which is preliminary data.</text>
</comment>
<accession>A0A8X6VU36</accession>
<proteinExistence type="predicted"/>
<protein>
    <submittedName>
        <fullName evidence="2">Uncharacterized protein</fullName>
    </submittedName>
</protein>
<name>A0A8X6VU36_TRICX</name>
<evidence type="ECO:0000256" key="1">
    <source>
        <dbReference type="SAM" id="MobiDB-lite"/>
    </source>
</evidence>
<sequence length="85" mass="10128">MSTKKREIKPSKRKTKRLKFSGRNVNKTSDSDENQALAKERNYLLRQIDFLNSIISDTMLKETNKTKVQFVKKRKQLHIYKKTNL</sequence>
<evidence type="ECO:0000313" key="2">
    <source>
        <dbReference type="EMBL" id="GFY22522.1"/>
    </source>
</evidence>
<dbReference type="AlphaFoldDB" id="A0A8X6VU36"/>